<feature type="chain" id="PRO_5041273836" evidence="9">
    <location>
        <begin position="20"/>
        <end position="803"/>
    </location>
</feature>
<evidence type="ECO:0000259" key="10">
    <source>
        <dbReference type="Pfam" id="PF07715"/>
    </source>
</evidence>
<dbReference type="GO" id="GO:0044718">
    <property type="term" value="P:siderophore transmembrane transport"/>
    <property type="evidence" value="ECO:0007669"/>
    <property type="project" value="TreeGrafter"/>
</dbReference>
<evidence type="ECO:0000256" key="1">
    <source>
        <dbReference type="ARBA" id="ARBA00004571"/>
    </source>
</evidence>
<gene>
    <name evidence="11" type="ORF">GCM10007940_01710</name>
</gene>
<comment type="caution">
    <text evidence="11">The sequence shown here is derived from an EMBL/GenBank/DDBJ whole genome shotgun (WGS) entry which is preliminary data.</text>
</comment>
<comment type="similarity">
    <text evidence="8">Belongs to the TonB-dependent receptor family.</text>
</comment>
<evidence type="ECO:0000313" key="12">
    <source>
        <dbReference type="Proteomes" id="UP001156666"/>
    </source>
</evidence>
<evidence type="ECO:0000256" key="7">
    <source>
        <dbReference type="ARBA" id="ARBA00023237"/>
    </source>
</evidence>
<dbReference type="InterPro" id="IPR037066">
    <property type="entry name" value="Plug_dom_sf"/>
</dbReference>
<keyword evidence="6 8" id="KW-0472">Membrane</keyword>
<keyword evidence="3 8" id="KW-1134">Transmembrane beta strand</keyword>
<dbReference type="Proteomes" id="UP001156666">
    <property type="component" value="Unassembled WGS sequence"/>
</dbReference>
<reference evidence="11" key="2">
    <citation type="submission" date="2023-01" db="EMBL/GenBank/DDBJ databases">
        <title>Draft genome sequence of Portibacter lacus strain NBRC 108769.</title>
        <authorList>
            <person name="Sun Q."/>
            <person name="Mori K."/>
        </authorList>
    </citation>
    <scope>NUCLEOTIDE SEQUENCE</scope>
    <source>
        <strain evidence="11">NBRC 108769</strain>
    </source>
</reference>
<protein>
    <submittedName>
        <fullName evidence="11">TonB-dependent receptor</fullName>
    </submittedName>
</protein>
<dbReference type="InterPro" id="IPR036942">
    <property type="entry name" value="Beta-barrel_TonB_sf"/>
</dbReference>
<evidence type="ECO:0000256" key="2">
    <source>
        <dbReference type="ARBA" id="ARBA00022448"/>
    </source>
</evidence>
<dbReference type="PANTHER" id="PTHR30069:SF29">
    <property type="entry name" value="HEMOGLOBIN AND HEMOGLOBIN-HAPTOGLOBIN-BINDING PROTEIN 1-RELATED"/>
    <property type="match status" value="1"/>
</dbReference>
<dbReference type="GO" id="GO:0015344">
    <property type="term" value="F:siderophore uptake transmembrane transporter activity"/>
    <property type="evidence" value="ECO:0007669"/>
    <property type="project" value="TreeGrafter"/>
</dbReference>
<reference evidence="11" key="1">
    <citation type="journal article" date="2014" name="Int. J. Syst. Evol. Microbiol.">
        <title>Complete genome sequence of Corynebacterium casei LMG S-19264T (=DSM 44701T), isolated from a smear-ripened cheese.</title>
        <authorList>
            <consortium name="US DOE Joint Genome Institute (JGI-PGF)"/>
            <person name="Walter F."/>
            <person name="Albersmeier A."/>
            <person name="Kalinowski J."/>
            <person name="Ruckert C."/>
        </authorList>
    </citation>
    <scope>NUCLEOTIDE SEQUENCE</scope>
    <source>
        <strain evidence="11">NBRC 108769</strain>
    </source>
</reference>
<dbReference type="PROSITE" id="PS52016">
    <property type="entry name" value="TONB_DEPENDENT_REC_3"/>
    <property type="match status" value="1"/>
</dbReference>
<dbReference type="Gene3D" id="2.170.130.10">
    <property type="entry name" value="TonB-dependent receptor, plug domain"/>
    <property type="match status" value="1"/>
</dbReference>
<feature type="signal peptide" evidence="9">
    <location>
        <begin position="1"/>
        <end position="19"/>
    </location>
</feature>
<feature type="domain" description="TonB-dependent receptor plug" evidence="10">
    <location>
        <begin position="140"/>
        <end position="218"/>
    </location>
</feature>
<dbReference type="Pfam" id="PF13715">
    <property type="entry name" value="CarbopepD_reg_2"/>
    <property type="match status" value="1"/>
</dbReference>
<accession>A0AA37SJB8</accession>
<dbReference type="GO" id="GO:0009279">
    <property type="term" value="C:cell outer membrane"/>
    <property type="evidence" value="ECO:0007669"/>
    <property type="project" value="UniProtKB-SubCell"/>
</dbReference>
<dbReference type="PANTHER" id="PTHR30069">
    <property type="entry name" value="TONB-DEPENDENT OUTER MEMBRANE RECEPTOR"/>
    <property type="match status" value="1"/>
</dbReference>
<dbReference type="SUPFAM" id="SSF49464">
    <property type="entry name" value="Carboxypeptidase regulatory domain-like"/>
    <property type="match status" value="1"/>
</dbReference>
<sequence>MTKQLLLFLGIVLSISLSAQEKYTISGYIRDASTGEELISANLFETTNGVGTVSNLYGFYSITLPKDSVYLNFSYIGYQSQSIGIYLDKDVTLNINLGESVELETVEIVATNAQKIEEKTEMSVIDVPIAQIKKIPALLGEVDVLKTLQLLPGVQSGGEGQSGLYVRGGSPDQNLILLDGVPVYNANHLFGFFSVFNADAIKDVKLTKGGFPARYGGRLSSVLEINMKEGNNQEYHGSASVGLISSKFTFEGPIVKNKASFIVSARRTYIDVLARPLISYGLRQEGAEGTFGYYFYDLNAKLNYRISDKDRLYLSAYTGDDKFYVSTVEEFSDGNFGKSEQSTKFNLGWGNITTAARWNHLWTNKLFSNVTATYSRYNFNTLIGSRSEDFNDAGEVVDGENLSANYDSGIDDLSLRVDFDYIPLPNHFVKFGAQGIMHKFNPGLFEINADITNNGVQGIALDTIFGQDIVNSLEYNAFIEDDYKITDYLKVNGGLHFSGFSLNNTNYTSLQPRISANFRLPNSYALKASFATMRQYVQYLTNENLGLPSDQWLPTTERIKPQDSWQVALGIAKTYGDQYEFSVEAYYKEMKNLIGYKEGASLFNLGDWQDQVTQGQGNSYGAEVFLQKKKGRLTGWVGYTLSWSNRQFDDKNFGNWYPFKFDRRHDLSIVGIYEISKRVSFAATWVYGTGNAITFAESLVPTVTDNQYGPSSGFIEYFKERNDFRMGDYHRLDVGFDFTRERKRYTRTWSIGAYNAYSRRNPFFLSRTTKYTTNPDGTAEREEVLRQYSLFPIIPSISYKIDF</sequence>
<keyword evidence="2 8" id="KW-0813">Transport</keyword>
<keyword evidence="12" id="KW-1185">Reference proteome</keyword>
<dbReference type="AlphaFoldDB" id="A0AA37SJB8"/>
<evidence type="ECO:0000313" key="11">
    <source>
        <dbReference type="EMBL" id="GLR15556.1"/>
    </source>
</evidence>
<evidence type="ECO:0000256" key="3">
    <source>
        <dbReference type="ARBA" id="ARBA00022452"/>
    </source>
</evidence>
<proteinExistence type="inferred from homology"/>
<evidence type="ECO:0000256" key="5">
    <source>
        <dbReference type="ARBA" id="ARBA00022729"/>
    </source>
</evidence>
<keyword evidence="4 8" id="KW-0812">Transmembrane</keyword>
<dbReference type="Pfam" id="PF07715">
    <property type="entry name" value="Plug"/>
    <property type="match status" value="1"/>
</dbReference>
<dbReference type="EMBL" id="BSOH01000001">
    <property type="protein sequence ID" value="GLR15556.1"/>
    <property type="molecule type" value="Genomic_DNA"/>
</dbReference>
<evidence type="ECO:0000256" key="6">
    <source>
        <dbReference type="ARBA" id="ARBA00023136"/>
    </source>
</evidence>
<keyword evidence="5 9" id="KW-0732">Signal</keyword>
<keyword evidence="11" id="KW-0675">Receptor</keyword>
<dbReference type="RefSeq" id="WP_235292448.1">
    <property type="nucleotide sequence ID" value="NZ_BSOH01000001.1"/>
</dbReference>
<evidence type="ECO:0000256" key="8">
    <source>
        <dbReference type="PROSITE-ProRule" id="PRU01360"/>
    </source>
</evidence>
<evidence type="ECO:0000256" key="9">
    <source>
        <dbReference type="SAM" id="SignalP"/>
    </source>
</evidence>
<dbReference type="InterPro" id="IPR012910">
    <property type="entry name" value="Plug_dom"/>
</dbReference>
<dbReference type="Gene3D" id="2.40.170.20">
    <property type="entry name" value="TonB-dependent receptor, beta-barrel domain"/>
    <property type="match status" value="1"/>
</dbReference>
<dbReference type="SUPFAM" id="SSF56935">
    <property type="entry name" value="Porins"/>
    <property type="match status" value="1"/>
</dbReference>
<name>A0AA37SJB8_9BACT</name>
<dbReference type="Gene3D" id="2.60.40.1120">
    <property type="entry name" value="Carboxypeptidase-like, regulatory domain"/>
    <property type="match status" value="1"/>
</dbReference>
<organism evidence="11 12">
    <name type="scientific">Portibacter lacus</name>
    <dbReference type="NCBI Taxonomy" id="1099794"/>
    <lineage>
        <taxon>Bacteria</taxon>
        <taxon>Pseudomonadati</taxon>
        <taxon>Bacteroidota</taxon>
        <taxon>Saprospiria</taxon>
        <taxon>Saprospirales</taxon>
        <taxon>Haliscomenobacteraceae</taxon>
        <taxon>Portibacter</taxon>
    </lineage>
</organism>
<dbReference type="InterPro" id="IPR039426">
    <property type="entry name" value="TonB-dep_rcpt-like"/>
</dbReference>
<keyword evidence="7 8" id="KW-0998">Cell outer membrane</keyword>
<evidence type="ECO:0000256" key="4">
    <source>
        <dbReference type="ARBA" id="ARBA00022692"/>
    </source>
</evidence>
<dbReference type="InterPro" id="IPR008969">
    <property type="entry name" value="CarboxyPept-like_regulatory"/>
</dbReference>
<comment type="subcellular location">
    <subcellularLocation>
        <location evidence="1 8">Cell outer membrane</location>
        <topology evidence="1 8">Multi-pass membrane protein</topology>
    </subcellularLocation>
</comment>